<protein>
    <submittedName>
        <fullName evidence="2">Uncharacterized protein</fullName>
    </submittedName>
</protein>
<feature type="transmembrane region" description="Helical" evidence="1">
    <location>
        <begin position="9"/>
        <end position="27"/>
    </location>
</feature>
<comment type="caution">
    <text evidence="2">The sequence shown here is derived from an EMBL/GenBank/DDBJ whole genome shotgun (WGS) entry which is preliminary data.</text>
</comment>
<keyword evidence="1" id="KW-0472">Membrane</keyword>
<name>A0AAD5SPU9_9FUNG</name>
<reference evidence="2" key="1">
    <citation type="submission" date="2020-05" db="EMBL/GenBank/DDBJ databases">
        <title>Phylogenomic resolution of chytrid fungi.</title>
        <authorList>
            <person name="Stajich J.E."/>
            <person name="Amses K."/>
            <person name="Simmons R."/>
            <person name="Seto K."/>
            <person name="Myers J."/>
            <person name="Bonds A."/>
            <person name="Quandt C.A."/>
            <person name="Barry K."/>
            <person name="Liu P."/>
            <person name="Grigoriev I."/>
            <person name="Longcore J.E."/>
            <person name="James T.Y."/>
        </authorList>
    </citation>
    <scope>NUCLEOTIDE SEQUENCE</scope>
    <source>
        <strain evidence="2">JEL0513</strain>
    </source>
</reference>
<sequence length="65" mass="7112">MVIPTNKLLYAYFICVVASMSMFMYGYDASTFNTVNGFSTWNAYFGDGTCKKNNATIVCAAVLGN</sequence>
<dbReference type="AlphaFoldDB" id="A0AAD5SPU9"/>
<keyword evidence="1" id="KW-0812">Transmembrane</keyword>
<evidence type="ECO:0000256" key="1">
    <source>
        <dbReference type="SAM" id="Phobius"/>
    </source>
</evidence>
<dbReference type="Proteomes" id="UP001211907">
    <property type="component" value="Unassembled WGS sequence"/>
</dbReference>
<keyword evidence="3" id="KW-1185">Reference proteome</keyword>
<evidence type="ECO:0000313" key="3">
    <source>
        <dbReference type="Proteomes" id="UP001211907"/>
    </source>
</evidence>
<organism evidence="2 3">
    <name type="scientific">Physocladia obscura</name>
    <dbReference type="NCBI Taxonomy" id="109957"/>
    <lineage>
        <taxon>Eukaryota</taxon>
        <taxon>Fungi</taxon>
        <taxon>Fungi incertae sedis</taxon>
        <taxon>Chytridiomycota</taxon>
        <taxon>Chytridiomycota incertae sedis</taxon>
        <taxon>Chytridiomycetes</taxon>
        <taxon>Chytridiales</taxon>
        <taxon>Chytriomycetaceae</taxon>
        <taxon>Physocladia</taxon>
    </lineage>
</organism>
<evidence type="ECO:0000313" key="2">
    <source>
        <dbReference type="EMBL" id="KAJ3092422.1"/>
    </source>
</evidence>
<accession>A0AAD5SPU9</accession>
<gene>
    <name evidence="2" type="ORF">HK100_006945</name>
</gene>
<dbReference type="EMBL" id="JADGJH010003244">
    <property type="protein sequence ID" value="KAJ3092422.1"/>
    <property type="molecule type" value="Genomic_DNA"/>
</dbReference>
<proteinExistence type="predicted"/>
<keyword evidence="1" id="KW-1133">Transmembrane helix</keyword>
<feature type="non-terminal residue" evidence="2">
    <location>
        <position position="65"/>
    </location>
</feature>